<feature type="active site" description="Proton donor; for dehydratase activity" evidence="9">
    <location>
        <position position="1043"/>
    </location>
</feature>
<dbReference type="InterPro" id="IPR020841">
    <property type="entry name" value="PKS_Beta-ketoAc_synthase_dom"/>
</dbReference>
<dbReference type="PANTHER" id="PTHR43775:SF49">
    <property type="entry name" value="SYNTHASE, PUTATIVE (JCVI)-RELATED"/>
    <property type="match status" value="1"/>
</dbReference>
<dbReference type="InterPro" id="IPR057326">
    <property type="entry name" value="KR_dom"/>
</dbReference>
<dbReference type="OrthoDB" id="4949127at2759"/>
<feature type="domain" description="Ketosynthase family 3 (KS3)" evidence="10">
    <location>
        <begin position="8"/>
        <end position="386"/>
    </location>
</feature>
<dbReference type="Proteomes" id="UP000031192">
    <property type="component" value="Unassembled WGS sequence"/>
</dbReference>
<comment type="caution">
    <text evidence="12">The sequence shown here is derived from an EMBL/GenBank/DDBJ whole genome shotgun (WGS) entry which is preliminary data.</text>
</comment>
<dbReference type="Gene3D" id="3.40.47.10">
    <property type="match status" value="2"/>
</dbReference>
<dbReference type="Gene3D" id="3.30.70.3290">
    <property type="match status" value="2"/>
</dbReference>
<reference evidence="12 13" key="1">
    <citation type="journal article" date="2014" name="Proc. Natl. Acad. Sci. U.S.A.">
        <title>Trajectory and genomic determinants of fungal-pathogen speciation and host adaptation.</title>
        <authorList>
            <person name="Hu X."/>
            <person name="Xiao G."/>
            <person name="Zheng P."/>
            <person name="Shang Y."/>
            <person name="Su Y."/>
            <person name="Zhang X."/>
            <person name="Liu X."/>
            <person name="Zhan S."/>
            <person name="St Leger R.J."/>
            <person name="Wang C."/>
        </authorList>
    </citation>
    <scope>NUCLEOTIDE SEQUENCE [LARGE SCALE GENOMIC DNA]</scope>
    <source>
        <strain evidence="12 13">ARSEF 977</strain>
    </source>
</reference>
<keyword evidence="1" id="KW-0596">Phosphopantetheine</keyword>
<dbReference type="GO" id="GO:1901336">
    <property type="term" value="P:lactone biosynthetic process"/>
    <property type="evidence" value="ECO:0007669"/>
    <property type="project" value="UniProtKB-ARBA"/>
</dbReference>
<dbReference type="Gene3D" id="3.40.366.10">
    <property type="entry name" value="Malonyl-Coenzyme A Acyl Carrier Protein, domain 2"/>
    <property type="match status" value="2"/>
</dbReference>
<dbReference type="InterPro" id="IPR016035">
    <property type="entry name" value="Acyl_Trfase/lysoPLipase"/>
</dbReference>
<dbReference type="InterPro" id="IPR049551">
    <property type="entry name" value="PKS_DH_C"/>
</dbReference>
<dbReference type="InterPro" id="IPR049900">
    <property type="entry name" value="PKS_mFAS_DH"/>
</dbReference>
<dbReference type="InterPro" id="IPR029063">
    <property type="entry name" value="SAM-dependent_MTases_sf"/>
</dbReference>
<dbReference type="EMBL" id="AZNH01000017">
    <property type="protein sequence ID" value="KID87248.1"/>
    <property type="molecule type" value="Genomic_DNA"/>
</dbReference>
<dbReference type="InterPro" id="IPR001227">
    <property type="entry name" value="Ac_transferase_dom_sf"/>
</dbReference>
<keyword evidence="7" id="KW-0511">Multifunctional enzyme</keyword>
<dbReference type="HOGENOM" id="CLU_000022_31_1_1"/>
<dbReference type="Pfam" id="PF02801">
    <property type="entry name" value="Ketoacyl-synt_C"/>
    <property type="match status" value="1"/>
</dbReference>
<dbReference type="InterPro" id="IPR013149">
    <property type="entry name" value="ADH-like_C"/>
</dbReference>
<dbReference type="SUPFAM" id="SSF50129">
    <property type="entry name" value="GroES-like"/>
    <property type="match status" value="1"/>
</dbReference>
<keyword evidence="2" id="KW-0597">Phosphoprotein</keyword>
<dbReference type="InterPro" id="IPR013217">
    <property type="entry name" value="Methyltransf_12"/>
</dbReference>
<dbReference type="InterPro" id="IPR014030">
    <property type="entry name" value="Ketoacyl_synth_N"/>
</dbReference>
<dbReference type="Pfam" id="PF22621">
    <property type="entry name" value="CurL-like_PKS_C"/>
    <property type="match status" value="1"/>
</dbReference>
<dbReference type="Gene3D" id="3.90.180.10">
    <property type="entry name" value="Medium-chain alcohol dehydrogenases, catalytic domain"/>
    <property type="match status" value="1"/>
</dbReference>
<dbReference type="Gene3D" id="3.10.129.110">
    <property type="entry name" value="Polyketide synthase dehydratase"/>
    <property type="match status" value="1"/>
</dbReference>
<dbReference type="PROSITE" id="PS52004">
    <property type="entry name" value="KS3_2"/>
    <property type="match status" value="1"/>
</dbReference>
<dbReference type="GO" id="GO:0016491">
    <property type="term" value="F:oxidoreductase activity"/>
    <property type="evidence" value="ECO:0007669"/>
    <property type="project" value="UniProtKB-KW"/>
</dbReference>
<dbReference type="InterPro" id="IPR020807">
    <property type="entry name" value="PKS_DH"/>
</dbReference>
<dbReference type="GO" id="GO:0032259">
    <property type="term" value="P:methylation"/>
    <property type="evidence" value="ECO:0007669"/>
    <property type="project" value="UniProtKB-KW"/>
</dbReference>
<evidence type="ECO:0000259" key="10">
    <source>
        <dbReference type="PROSITE" id="PS52004"/>
    </source>
</evidence>
<dbReference type="SMART" id="SM00822">
    <property type="entry name" value="PKS_KR"/>
    <property type="match status" value="1"/>
</dbReference>
<dbReference type="Pfam" id="PF00698">
    <property type="entry name" value="Acyl_transf_1"/>
    <property type="match status" value="2"/>
</dbReference>
<keyword evidence="3" id="KW-0489">Methyltransferase</keyword>
<keyword evidence="6" id="KW-0560">Oxidoreductase</keyword>
<protein>
    <submittedName>
        <fullName evidence="12">Beta-ketoacyl synthase</fullName>
    </submittedName>
</protein>
<dbReference type="InterPro" id="IPR050091">
    <property type="entry name" value="PKS_NRPS_Biosynth_Enz"/>
</dbReference>
<dbReference type="Pfam" id="PF00109">
    <property type="entry name" value="ketoacyl-synt"/>
    <property type="match status" value="1"/>
</dbReference>
<dbReference type="CDD" id="cd02440">
    <property type="entry name" value="AdoMet_MTases"/>
    <property type="match status" value="1"/>
</dbReference>
<dbReference type="GO" id="GO:0008168">
    <property type="term" value="F:methyltransferase activity"/>
    <property type="evidence" value="ECO:0007669"/>
    <property type="project" value="UniProtKB-KW"/>
</dbReference>
<feature type="region of interest" description="C-terminal hotdog fold" evidence="9">
    <location>
        <begin position="982"/>
        <end position="1125"/>
    </location>
</feature>
<dbReference type="InterPro" id="IPR014043">
    <property type="entry name" value="Acyl_transferase_dom"/>
</dbReference>
<dbReference type="SUPFAM" id="SSF51735">
    <property type="entry name" value="NAD(P)-binding Rossmann-fold domains"/>
    <property type="match status" value="2"/>
</dbReference>
<evidence type="ECO:0000259" key="11">
    <source>
        <dbReference type="PROSITE" id="PS52019"/>
    </source>
</evidence>
<dbReference type="SUPFAM" id="SSF53335">
    <property type="entry name" value="S-adenosyl-L-methionine-dependent methyltransferases"/>
    <property type="match status" value="1"/>
</dbReference>
<dbReference type="Pfam" id="PF16197">
    <property type="entry name" value="KAsynt_C_assoc"/>
    <property type="match status" value="1"/>
</dbReference>
<name>A0A0B4GWV1_METGA</name>
<organism evidence="12 13">
    <name type="scientific">Metarhizium guizhouense (strain ARSEF 977)</name>
    <dbReference type="NCBI Taxonomy" id="1276136"/>
    <lineage>
        <taxon>Eukaryota</taxon>
        <taxon>Fungi</taxon>
        <taxon>Dikarya</taxon>
        <taxon>Ascomycota</taxon>
        <taxon>Pezizomycotina</taxon>
        <taxon>Sordariomycetes</taxon>
        <taxon>Hypocreomycetidae</taxon>
        <taxon>Hypocreales</taxon>
        <taxon>Clavicipitaceae</taxon>
        <taxon>Metarhizium</taxon>
    </lineage>
</organism>
<dbReference type="InterPro" id="IPR014031">
    <property type="entry name" value="Ketoacyl_synth_C"/>
</dbReference>
<evidence type="ECO:0000256" key="6">
    <source>
        <dbReference type="ARBA" id="ARBA00023002"/>
    </source>
</evidence>
<dbReference type="FunFam" id="3.40.50.720:FF:000209">
    <property type="entry name" value="Polyketide synthase Pks12"/>
    <property type="match status" value="1"/>
</dbReference>
<evidence type="ECO:0000313" key="12">
    <source>
        <dbReference type="EMBL" id="KID87248.1"/>
    </source>
</evidence>
<evidence type="ECO:0000256" key="9">
    <source>
        <dbReference type="PROSITE-ProRule" id="PRU01363"/>
    </source>
</evidence>
<dbReference type="SMART" id="SM00827">
    <property type="entry name" value="PKS_AT"/>
    <property type="match status" value="1"/>
</dbReference>
<dbReference type="InterPro" id="IPR020843">
    <property type="entry name" value="ER"/>
</dbReference>
<evidence type="ECO:0000256" key="5">
    <source>
        <dbReference type="ARBA" id="ARBA00022857"/>
    </source>
</evidence>
<dbReference type="InterPro" id="IPR013968">
    <property type="entry name" value="PKS_KR"/>
</dbReference>
<dbReference type="Pfam" id="PF14765">
    <property type="entry name" value="PS-DH"/>
    <property type="match status" value="1"/>
</dbReference>
<dbReference type="InterPro" id="IPR032821">
    <property type="entry name" value="PKS_assoc"/>
</dbReference>
<accession>A0A0B4GWV1</accession>
<dbReference type="SMART" id="SM00826">
    <property type="entry name" value="PKS_DH"/>
    <property type="match status" value="1"/>
</dbReference>
<keyword evidence="13" id="KW-1185">Reference proteome</keyword>
<dbReference type="CDD" id="cd05274">
    <property type="entry name" value="KR_FAS_SDR_x"/>
    <property type="match status" value="1"/>
</dbReference>
<dbReference type="InterPro" id="IPR042104">
    <property type="entry name" value="PKS_dehydratase_sf"/>
</dbReference>
<dbReference type="InterPro" id="IPR036291">
    <property type="entry name" value="NAD(P)-bd_dom_sf"/>
</dbReference>
<dbReference type="SUPFAM" id="SSF52151">
    <property type="entry name" value="FabD/lysophospholipase-like"/>
    <property type="match status" value="1"/>
</dbReference>
<sequence>MDATPGSAGPIAIIGMGFRLPGGISSDSEYWDLLVNKKNGRCRVPATRYNVDGFSGGKTQTQSLATEYGYFLQTEISKIDMSFFLMKPAEATVSDPQLRLLMEVAWECMESAGQTHKLVGSDTGVFVGVFGEDWHNMLHRDDLMTNTYRVLSAGDYALSNMLSHQYDLKGLSMTIRTACSSSLSGLHIACQSLRSGDCSTAMVLGSSLIMDPSMTLDMSAQGVLAPDGRCKTFDALADGFARAEAINAILLKPLEAAIRDGIDDLSATPFVECHGTGTIKGDPIEATAVGKAFGTRGTYIGSVKPNLGHGEGAAALTSVIKCVLALENKTIPPNVNFVTPNPSIPFEEYNLQVPGEPIPWPEGRSERISINSFGFGGANGHVILDSAASFAAYCDAARERYGGSDSDSLENGLSHSEEDFLSVSLPVSISSQSSDCDSAVPEEFPRIIVLSARSEKSIKSRIATFEAYMKNSPAAMNDIAYTLGERAAHMSHRASRKDAKVAFVFTGQGAQWSGMGRELVRSSATFRGDMRNMDRVLQSLPTAPKWTLEDVLCREEEEADTPSCHSAELAQPLCTAVQIALVNFLSKCGIKPSAVVGHSSGEMAAAYAAGAINYSEAILCAYFRGLATTKLTTHGSMAAIGLGRDHVAPQSRGWCANRLREQPQESHMSTIAAEYEDMMKSHHTSIQDWTCPFYSSLYGKLVDSKVELGPSYWKDNMASPVLFFSAARQLLDDLPEITTLVEIGPHPALQGPVRHIIESRSPQPSVTYLATLVRDKPAHDAILTTLGRLHTMGHDINFSFINPGGSVVVDLPRYSWHHKRDAWKESRLSKGWRMRQFAHHELLGTRCTAPSEFDATWRNVFHHYDIPWLKDHMLDSDIVFPAVGYVAMMGEAIRQLVGSEGYMLEDALVKASLVIPDAEPVEMMTTMRPFRLSGISNSSGWYELSIYSLCADTWVEHCVARGKAMTDGGKASSTERNSASLRRHVNEDYFYSRLRYLGFSYGPRFRGLRELKTETDRQHAVGTVTDTTDKTEVFYALHPTTMDFSLQMSALASCKGIGRRLDILAVPVELKRIMVCPGGPELLLDAVTDTDNNTSSVLAMSKDTGKTVLEIRGGRFLPFSKGRLQKKEPLHAARMQWLTDLDLYDEIDLVRTNGHSRIFNKALDHAAAAIVCQMLHELESLGIDAATTPGELPKYIAWLKDEKNKYTEDEQLTSLASLSSQQRLEILDSLLKQAQDYVGETGVAVTKMYARLATSENMAAIFTGRVKPLEICLEEKGLESFYFHGQSMVSPNDFLRLCAHSKPTLSVLEIGAGMGATTEAMLRGLVAEDGGRVYSKYVFTDISSGVFVMARDKFAKWDGVEYQVLDIERDPAAQGFEPHSFDLIVASNVLHVTSHLHRCLINVQSLLRPRGRLILQELVAPVNWRFIPLLTGLLPGWWAQKEDSREAGPRVSVERWHKELLSAGFSGADIVKLDDEHPYSATAHTTSTALPETKESLGLTFLYRQFRHEFASRLSDRLQCLGHQVHWLQLGSEDNAAKAESTGRDIISTIELESSSFVDRISETEYRRTMKLLKHHKRGVLWLTRPAQFACAEPGYGASTGLMRCVRTELGLDCWTAEIQDLDDAALDSVVALSRKFCQRTPNDRAIDAEYAIRHDGVVHVPRFRWESTQKEPQQLSGDDVPKQLVIGQFGSVDGLYWVTHAEHLDLAPDEVEVDIRYVGLNFKDLLTTMGIVHGQKDSLGLECSGVALHKGSAVDTLHVGDGVCAMGSGLIRTRKVFPAKLAMRIPNGMTLEQAATLPVVYATAVHAIVNLGRLRKGQSILIHSAAGGVGQAAIYMCKAIGAEIYVTAGTEEKVQFLMKKHQIPRQHIFHSRNDSFLDDVMAKTRGRGVDLVLNSLAGDLLQASWRCVAKSGKMLEIGKRDILEHARLAMDIFQGNRTYCSIDLSAMDKDEITELMSQCFIMKYKEHVKPIEPVQTFGPDQISEALKLMKKGHHMGKLVIAIPEDRSKIPATVSDKSTLFSDKPTYLLVGGLGGLGREVARWMIEKGAKSLCFLSPSAASDVHATFMQELESQGCRITAIAGDVSEMQDVETAISASPSPIGGVMQLSMVLRDCALLETTYHDWQAVQNPKVKGTWNLHRALINTRLDFFILFSSVAGLVGQPGQANYASANTSRDSFCHYRQGLGLPCSVIDLGGMEGIGALAGKTNKVSQFNVLGLFLLQEDHLIEAIEIALHSSAPTAPTTFSGPVGGFTWKPQIAVGLASACKSSTPLNLRIFKADVRFGEYVNLAVDEDEKEVKREARLRELLE</sequence>
<evidence type="ECO:0000256" key="2">
    <source>
        <dbReference type="ARBA" id="ARBA00022553"/>
    </source>
</evidence>
<dbReference type="GO" id="GO:0004312">
    <property type="term" value="F:fatty acid synthase activity"/>
    <property type="evidence" value="ECO:0007669"/>
    <property type="project" value="TreeGrafter"/>
</dbReference>
<dbReference type="Pfam" id="PF21089">
    <property type="entry name" value="PKS_DH_N"/>
    <property type="match status" value="1"/>
</dbReference>
<dbReference type="CDD" id="cd00833">
    <property type="entry name" value="PKS"/>
    <property type="match status" value="1"/>
</dbReference>
<dbReference type="SMART" id="SM00825">
    <property type="entry name" value="PKS_KS"/>
    <property type="match status" value="1"/>
</dbReference>
<dbReference type="GO" id="GO:0006633">
    <property type="term" value="P:fatty acid biosynthetic process"/>
    <property type="evidence" value="ECO:0007669"/>
    <property type="project" value="TreeGrafter"/>
</dbReference>
<dbReference type="Pfam" id="PF08242">
    <property type="entry name" value="Methyltransf_12"/>
    <property type="match status" value="1"/>
</dbReference>
<feature type="active site" description="Proton acceptor; for dehydratase activity" evidence="9">
    <location>
        <position position="872"/>
    </location>
</feature>
<dbReference type="Gene3D" id="3.40.50.150">
    <property type="entry name" value="Vaccinia Virus protein VP39"/>
    <property type="match status" value="1"/>
</dbReference>
<dbReference type="InterPro" id="IPR016039">
    <property type="entry name" value="Thiolase-like"/>
</dbReference>
<dbReference type="InterPro" id="IPR049552">
    <property type="entry name" value="PKS_DH_N"/>
</dbReference>
<evidence type="ECO:0000256" key="7">
    <source>
        <dbReference type="ARBA" id="ARBA00023268"/>
    </source>
</evidence>
<dbReference type="CDD" id="cd05195">
    <property type="entry name" value="enoyl_red"/>
    <property type="match status" value="1"/>
</dbReference>
<dbReference type="PANTHER" id="PTHR43775">
    <property type="entry name" value="FATTY ACID SYNTHASE"/>
    <property type="match status" value="1"/>
</dbReference>
<dbReference type="Pfam" id="PF00107">
    <property type="entry name" value="ADH_zinc_N"/>
    <property type="match status" value="1"/>
</dbReference>
<keyword evidence="8" id="KW-0012">Acyltransferase</keyword>
<evidence type="ECO:0000256" key="4">
    <source>
        <dbReference type="ARBA" id="ARBA00022679"/>
    </source>
</evidence>
<evidence type="ECO:0000256" key="1">
    <source>
        <dbReference type="ARBA" id="ARBA00022450"/>
    </source>
</evidence>
<dbReference type="SUPFAM" id="SSF53901">
    <property type="entry name" value="Thiolase-like"/>
    <property type="match status" value="1"/>
</dbReference>
<dbReference type="Gene3D" id="3.40.50.720">
    <property type="entry name" value="NAD(P)-binding Rossmann-like Domain"/>
    <property type="match status" value="2"/>
</dbReference>
<proteinExistence type="predicted"/>
<keyword evidence="4" id="KW-0808">Transferase</keyword>
<dbReference type="SMART" id="SM00829">
    <property type="entry name" value="PKS_ER"/>
    <property type="match status" value="1"/>
</dbReference>
<feature type="region of interest" description="N-terminal hotdog fold" evidence="9">
    <location>
        <begin position="840"/>
        <end position="969"/>
    </location>
</feature>
<evidence type="ECO:0000256" key="3">
    <source>
        <dbReference type="ARBA" id="ARBA00022603"/>
    </source>
</evidence>
<dbReference type="Pfam" id="PF08659">
    <property type="entry name" value="KR"/>
    <property type="match status" value="1"/>
</dbReference>
<keyword evidence="5" id="KW-0521">NADP</keyword>
<evidence type="ECO:0000313" key="13">
    <source>
        <dbReference type="Proteomes" id="UP000031192"/>
    </source>
</evidence>
<dbReference type="PROSITE" id="PS52019">
    <property type="entry name" value="PKS_MFAS_DH"/>
    <property type="match status" value="1"/>
</dbReference>
<dbReference type="InterPro" id="IPR011032">
    <property type="entry name" value="GroES-like_sf"/>
</dbReference>
<gene>
    <name evidence="12" type="ORF">MGU_05658</name>
</gene>
<feature type="domain" description="PKS/mFAS DH" evidence="11">
    <location>
        <begin position="840"/>
        <end position="1125"/>
    </location>
</feature>
<evidence type="ECO:0000256" key="8">
    <source>
        <dbReference type="ARBA" id="ARBA00023315"/>
    </source>
</evidence>
<dbReference type="GO" id="GO:0044550">
    <property type="term" value="P:secondary metabolite biosynthetic process"/>
    <property type="evidence" value="ECO:0007669"/>
    <property type="project" value="UniProtKB-ARBA"/>
</dbReference>